<reference evidence="2 3" key="1">
    <citation type="submission" date="2019-06" db="EMBL/GenBank/DDBJ databases">
        <title>Genome Sequence of the Brown Rot Fungal Pathogen Monilinia fructicola.</title>
        <authorList>
            <person name="De Miccolis Angelini R.M."/>
            <person name="Landi L."/>
            <person name="Abate D."/>
            <person name="Pollastro S."/>
            <person name="Romanazzi G."/>
            <person name="Faretra F."/>
        </authorList>
    </citation>
    <scope>NUCLEOTIDE SEQUENCE [LARGE SCALE GENOMIC DNA]</scope>
    <source>
        <strain evidence="2 3">Mfrc123</strain>
    </source>
</reference>
<gene>
    <name evidence="2" type="ORF">EYC84_002717</name>
</gene>
<organism evidence="2 3">
    <name type="scientific">Monilinia fructicola</name>
    <name type="common">Brown rot fungus</name>
    <name type="synonym">Ciboria fructicola</name>
    <dbReference type="NCBI Taxonomy" id="38448"/>
    <lineage>
        <taxon>Eukaryota</taxon>
        <taxon>Fungi</taxon>
        <taxon>Dikarya</taxon>
        <taxon>Ascomycota</taxon>
        <taxon>Pezizomycotina</taxon>
        <taxon>Leotiomycetes</taxon>
        <taxon>Helotiales</taxon>
        <taxon>Sclerotiniaceae</taxon>
        <taxon>Monilinia</taxon>
    </lineage>
</organism>
<dbReference type="Proteomes" id="UP000322873">
    <property type="component" value="Unassembled WGS sequence"/>
</dbReference>
<comment type="caution">
    <text evidence="2">The sequence shown here is derived from an EMBL/GenBank/DDBJ whole genome shotgun (WGS) entry which is preliminary data.</text>
</comment>
<evidence type="ECO:0000313" key="3">
    <source>
        <dbReference type="Proteomes" id="UP000322873"/>
    </source>
</evidence>
<dbReference type="EMBL" id="VICG01000007">
    <property type="protein sequence ID" value="KAA8570431.1"/>
    <property type="molecule type" value="Genomic_DNA"/>
</dbReference>
<name>A0A5M9JMF8_MONFR</name>
<protein>
    <submittedName>
        <fullName evidence="2">Uncharacterized protein</fullName>
    </submittedName>
</protein>
<accession>A0A5M9JMF8</accession>
<evidence type="ECO:0000313" key="2">
    <source>
        <dbReference type="EMBL" id="KAA8570431.1"/>
    </source>
</evidence>
<evidence type="ECO:0000256" key="1">
    <source>
        <dbReference type="SAM" id="MobiDB-lite"/>
    </source>
</evidence>
<dbReference type="AlphaFoldDB" id="A0A5M9JMF8"/>
<sequence length="261" mass="26500">MLGFMDLWIQRPISKIREDKDRGGREGGSVGSVDPAARIRRHTPRPFCTPSPNPPRASSQERLNNVGAEIQQLQPPRIPKVVLRDLAPDQESSGGAVPRERHVSVGVAAAASSVSLGVEQRVQELFGEGAELGCRGVGFVPGFWGGPGGGCGCWAVGGVVSGFRGGGGGAPDFVDASLAVGVVGGGVDVRVGAWDLGFALGAEAGDEVLGGEGLELADDGAAEFFGGEGGGEVRGDEFVEGVDEVEGLGVVVGFGGLEAVL</sequence>
<feature type="region of interest" description="Disordered" evidence="1">
    <location>
        <begin position="18"/>
        <end position="60"/>
    </location>
</feature>
<proteinExistence type="predicted"/>
<keyword evidence="3" id="KW-1185">Reference proteome</keyword>